<gene>
    <name evidence="9" type="ORF">BKP37_02705</name>
</gene>
<evidence type="ECO:0000259" key="8">
    <source>
        <dbReference type="PROSITE" id="PS50928"/>
    </source>
</evidence>
<evidence type="ECO:0000256" key="5">
    <source>
        <dbReference type="ARBA" id="ARBA00022989"/>
    </source>
</evidence>
<evidence type="ECO:0000256" key="1">
    <source>
        <dbReference type="ARBA" id="ARBA00004651"/>
    </source>
</evidence>
<evidence type="ECO:0000256" key="4">
    <source>
        <dbReference type="ARBA" id="ARBA00022692"/>
    </source>
</evidence>
<evidence type="ECO:0000256" key="7">
    <source>
        <dbReference type="RuleBase" id="RU363032"/>
    </source>
</evidence>
<keyword evidence="2 7" id="KW-0813">Transport</keyword>
<reference evidence="9 10" key="1">
    <citation type="submission" date="2016-10" db="EMBL/GenBank/DDBJ databases">
        <title>Draft genome sequences of four alkaliphilic bacteria belonging to the Anaerobacillus genus.</title>
        <authorList>
            <person name="Bassil N.M."/>
            <person name="Lloyd J.R."/>
        </authorList>
    </citation>
    <scope>NUCLEOTIDE SEQUENCE [LARGE SCALE GENOMIC DNA]</scope>
    <source>
        <strain evidence="9 10">DSM 18345</strain>
    </source>
</reference>
<comment type="subcellular location">
    <subcellularLocation>
        <location evidence="1 7">Cell membrane</location>
        <topology evidence="1 7">Multi-pass membrane protein</topology>
    </subcellularLocation>
</comment>
<dbReference type="RefSeq" id="WP_071308154.1">
    <property type="nucleotide sequence ID" value="NZ_MLQR01000001.1"/>
</dbReference>
<accession>A0A1S2LY41</accession>
<dbReference type="InterPro" id="IPR035906">
    <property type="entry name" value="MetI-like_sf"/>
</dbReference>
<proteinExistence type="inferred from homology"/>
<feature type="transmembrane region" description="Helical" evidence="7">
    <location>
        <begin position="138"/>
        <end position="155"/>
    </location>
</feature>
<feature type="transmembrane region" description="Helical" evidence="7">
    <location>
        <begin position="241"/>
        <end position="261"/>
    </location>
</feature>
<dbReference type="AlphaFoldDB" id="A0A1S2LY41"/>
<feature type="transmembrane region" description="Helical" evidence="7">
    <location>
        <begin position="9"/>
        <end position="31"/>
    </location>
</feature>
<keyword evidence="5 7" id="KW-1133">Transmembrane helix</keyword>
<dbReference type="Proteomes" id="UP000179524">
    <property type="component" value="Unassembled WGS sequence"/>
</dbReference>
<dbReference type="Gene3D" id="1.10.3720.10">
    <property type="entry name" value="MetI-like"/>
    <property type="match status" value="1"/>
</dbReference>
<feature type="transmembrane region" description="Helical" evidence="7">
    <location>
        <begin position="185"/>
        <end position="206"/>
    </location>
</feature>
<keyword evidence="3" id="KW-1003">Cell membrane</keyword>
<evidence type="ECO:0000256" key="6">
    <source>
        <dbReference type="ARBA" id="ARBA00023136"/>
    </source>
</evidence>
<keyword evidence="10" id="KW-1185">Reference proteome</keyword>
<sequence>MNKTNIVKAILYALLILLVVISFIPFYMMIINATRSNADILRHGFTMLPGQAILDNYHVLISYMNLWRGFANSLFIAVCVTVLSSYFSALTAYGFAVYKFKGSNFLFVSVLVLMMVPGQLGLIGFYDLIRTFGFLDTYIPLIVPPIASPFIVFFLRQFLSSTLHSSLLEAARIDGAGEFKIFHKIAFPIMMPAVATMAIFTFIGSWNNYIMPLVVLFSPEKYTLPVMMGALRGSQVAQNLGAMYLGIAISVVPIMLAFLFLSKYIISSISAGAVKE</sequence>
<organism evidence="9 10">
    <name type="scientific">Anaerobacillus alkalilacustris</name>
    <dbReference type="NCBI Taxonomy" id="393763"/>
    <lineage>
        <taxon>Bacteria</taxon>
        <taxon>Bacillati</taxon>
        <taxon>Bacillota</taxon>
        <taxon>Bacilli</taxon>
        <taxon>Bacillales</taxon>
        <taxon>Bacillaceae</taxon>
        <taxon>Anaerobacillus</taxon>
    </lineage>
</organism>
<dbReference type="SUPFAM" id="SSF161098">
    <property type="entry name" value="MetI-like"/>
    <property type="match status" value="1"/>
</dbReference>
<dbReference type="CDD" id="cd06261">
    <property type="entry name" value="TM_PBP2"/>
    <property type="match status" value="1"/>
</dbReference>
<evidence type="ECO:0000256" key="3">
    <source>
        <dbReference type="ARBA" id="ARBA00022475"/>
    </source>
</evidence>
<dbReference type="GO" id="GO:0055085">
    <property type="term" value="P:transmembrane transport"/>
    <property type="evidence" value="ECO:0007669"/>
    <property type="project" value="InterPro"/>
</dbReference>
<comment type="caution">
    <text evidence="9">The sequence shown here is derived from an EMBL/GenBank/DDBJ whole genome shotgun (WGS) entry which is preliminary data.</text>
</comment>
<dbReference type="GO" id="GO:0005886">
    <property type="term" value="C:plasma membrane"/>
    <property type="evidence" value="ECO:0007669"/>
    <property type="project" value="UniProtKB-SubCell"/>
</dbReference>
<dbReference type="PROSITE" id="PS50928">
    <property type="entry name" value="ABC_TM1"/>
    <property type="match status" value="1"/>
</dbReference>
<name>A0A1S2LY41_9BACI</name>
<dbReference type="Pfam" id="PF00528">
    <property type="entry name" value="BPD_transp_1"/>
    <property type="match status" value="1"/>
</dbReference>
<feature type="transmembrane region" description="Helical" evidence="7">
    <location>
        <begin position="74"/>
        <end position="98"/>
    </location>
</feature>
<feature type="domain" description="ABC transmembrane type-1" evidence="8">
    <location>
        <begin position="70"/>
        <end position="262"/>
    </location>
</feature>
<evidence type="ECO:0000313" key="10">
    <source>
        <dbReference type="Proteomes" id="UP000179524"/>
    </source>
</evidence>
<keyword evidence="4 7" id="KW-0812">Transmembrane</keyword>
<dbReference type="PANTHER" id="PTHR43744">
    <property type="entry name" value="ABC TRANSPORTER PERMEASE PROTEIN MG189-RELATED-RELATED"/>
    <property type="match status" value="1"/>
</dbReference>
<dbReference type="InterPro" id="IPR000515">
    <property type="entry name" value="MetI-like"/>
</dbReference>
<dbReference type="PANTHER" id="PTHR43744:SF2">
    <property type="entry name" value="ARABINOOLIGOSACCHARIDES TRANSPORT SYSTEM PERMEASE PROTEIN ARAQ"/>
    <property type="match status" value="1"/>
</dbReference>
<protein>
    <submittedName>
        <fullName evidence="9">Sugar ABC transporter permease</fullName>
    </submittedName>
</protein>
<comment type="similarity">
    <text evidence="7">Belongs to the binding-protein-dependent transport system permease family.</text>
</comment>
<evidence type="ECO:0000256" key="2">
    <source>
        <dbReference type="ARBA" id="ARBA00022448"/>
    </source>
</evidence>
<feature type="transmembrane region" description="Helical" evidence="7">
    <location>
        <begin position="105"/>
        <end position="126"/>
    </location>
</feature>
<keyword evidence="6 7" id="KW-0472">Membrane</keyword>
<dbReference type="EMBL" id="MLQR01000001">
    <property type="protein sequence ID" value="OIJ17429.1"/>
    <property type="molecule type" value="Genomic_DNA"/>
</dbReference>
<evidence type="ECO:0000313" key="9">
    <source>
        <dbReference type="EMBL" id="OIJ17429.1"/>
    </source>
</evidence>